<reference evidence="2 3" key="1">
    <citation type="journal article" date="2020" name="ISME J.">
        <title>Uncovering the hidden diversity of litter-decomposition mechanisms in mushroom-forming fungi.</title>
        <authorList>
            <person name="Floudas D."/>
            <person name="Bentzer J."/>
            <person name="Ahren D."/>
            <person name="Johansson T."/>
            <person name="Persson P."/>
            <person name="Tunlid A."/>
        </authorList>
    </citation>
    <scope>NUCLEOTIDE SEQUENCE [LARGE SCALE GENOMIC DNA]</scope>
    <source>
        <strain evidence="2 3">CBS 175.51</strain>
    </source>
</reference>
<feature type="region of interest" description="Disordered" evidence="1">
    <location>
        <begin position="75"/>
        <end position="104"/>
    </location>
</feature>
<dbReference type="Proteomes" id="UP000541558">
    <property type="component" value="Unassembled WGS sequence"/>
</dbReference>
<evidence type="ECO:0000313" key="3">
    <source>
        <dbReference type="Proteomes" id="UP000541558"/>
    </source>
</evidence>
<sequence length="179" mass="19961">MGAGQSKPESDEKVFQAQVPITFAPDVVNQLSDNLESTETSPQRQSLIDAHIRARIQGELEHLKKEEEDVRQQIEQALEKENLDKEKTMAGEASANDGSSSGDVKTSATLFGDLEEIRNKINKYHAKRDLSAHPEVQQAGSVLVECYKRNATTSLNCWREVDAFKATVSNLEQNYLKSL</sequence>
<organism evidence="2 3">
    <name type="scientific">Ephemerocybe angulata</name>
    <dbReference type="NCBI Taxonomy" id="980116"/>
    <lineage>
        <taxon>Eukaryota</taxon>
        <taxon>Fungi</taxon>
        <taxon>Dikarya</taxon>
        <taxon>Basidiomycota</taxon>
        <taxon>Agaricomycotina</taxon>
        <taxon>Agaricomycetes</taxon>
        <taxon>Agaricomycetidae</taxon>
        <taxon>Agaricales</taxon>
        <taxon>Agaricineae</taxon>
        <taxon>Psathyrellaceae</taxon>
        <taxon>Ephemerocybe</taxon>
    </lineage>
</organism>
<protein>
    <submittedName>
        <fullName evidence="2">Uncharacterized protein</fullName>
    </submittedName>
</protein>
<dbReference type="EMBL" id="JAACJK010000164">
    <property type="protein sequence ID" value="KAF5324614.1"/>
    <property type="molecule type" value="Genomic_DNA"/>
</dbReference>
<evidence type="ECO:0000256" key="1">
    <source>
        <dbReference type="SAM" id="MobiDB-lite"/>
    </source>
</evidence>
<comment type="caution">
    <text evidence="2">The sequence shown here is derived from an EMBL/GenBank/DDBJ whole genome shotgun (WGS) entry which is preliminary data.</text>
</comment>
<dbReference type="AlphaFoldDB" id="A0A8H5F5M3"/>
<evidence type="ECO:0000313" key="2">
    <source>
        <dbReference type="EMBL" id="KAF5324614.1"/>
    </source>
</evidence>
<dbReference type="Pfam" id="PF07956">
    <property type="entry name" value="DUF1690"/>
    <property type="match status" value="1"/>
</dbReference>
<dbReference type="InterPro" id="IPR012471">
    <property type="entry name" value="DUF1690"/>
</dbReference>
<proteinExistence type="predicted"/>
<gene>
    <name evidence="2" type="ORF">D9611_004432</name>
</gene>
<accession>A0A8H5F5M3</accession>
<keyword evidence="3" id="KW-1185">Reference proteome</keyword>
<name>A0A8H5F5M3_9AGAR</name>
<feature type="compositionally biased region" description="Basic and acidic residues" evidence="1">
    <location>
        <begin position="75"/>
        <end position="89"/>
    </location>
</feature>
<dbReference type="OrthoDB" id="5544375at2759"/>